<dbReference type="EMBL" id="AXZF01000015">
    <property type="protein sequence ID" value="ERT69739.1"/>
    <property type="molecule type" value="Genomic_DNA"/>
</dbReference>
<comment type="similarity">
    <text evidence="2 10">Belongs to the HsdR family.</text>
</comment>
<dbReference type="InterPro" id="IPR040980">
    <property type="entry name" value="SWI2_SNF2"/>
</dbReference>
<dbReference type="Pfam" id="PF22679">
    <property type="entry name" value="T1R_D3-like"/>
    <property type="match status" value="1"/>
</dbReference>
<dbReference type="RefSeq" id="WP_023049979.1">
    <property type="nucleotide sequence ID" value="NZ_CP173065.2"/>
</dbReference>
<comment type="subunit">
    <text evidence="10">The type I restriction/modification system is composed of three polypeptides R, M and S.</text>
</comment>
<dbReference type="STRING" id="1319815.HMPREF0202_00431"/>
<dbReference type="InterPro" id="IPR014001">
    <property type="entry name" value="Helicase_ATP-bd"/>
</dbReference>
<keyword evidence="9 10" id="KW-0238">DNA-binding</keyword>
<dbReference type="GO" id="GO:0009035">
    <property type="term" value="F:type I site-specific deoxyribonuclease activity"/>
    <property type="evidence" value="ECO:0007669"/>
    <property type="project" value="UniProtKB-EC"/>
</dbReference>
<proteinExistence type="inferred from homology"/>
<evidence type="ECO:0000256" key="1">
    <source>
        <dbReference type="ARBA" id="ARBA00000851"/>
    </source>
</evidence>
<dbReference type="Proteomes" id="UP000017081">
    <property type="component" value="Unassembled WGS sequence"/>
</dbReference>
<dbReference type="EC" id="3.1.21.3" evidence="10"/>
<evidence type="ECO:0000256" key="7">
    <source>
        <dbReference type="ARBA" id="ARBA00022801"/>
    </source>
</evidence>
<keyword evidence="6" id="KW-0255">Endonuclease</keyword>
<feature type="domain" description="Helicase ATP-binding" evidence="11">
    <location>
        <begin position="291"/>
        <end position="450"/>
    </location>
</feature>
<dbReference type="Pfam" id="PF11867">
    <property type="entry name" value="T1RH-like_C"/>
    <property type="match status" value="1"/>
</dbReference>
<keyword evidence="3" id="KW-0540">Nuclease</keyword>
<protein>
    <recommendedName>
        <fullName evidence="10">Type I restriction enzyme endonuclease subunit</fullName>
        <shortName evidence="10">R protein</shortName>
        <ecNumber evidence="10">3.1.21.3</ecNumber>
    </recommendedName>
</protein>
<dbReference type="NCBIfam" id="TIGR00348">
    <property type="entry name" value="hsdR"/>
    <property type="match status" value="1"/>
</dbReference>
<dbReference type="PANTHER" id="PTHR30195">
    <property type="entry name" value="TYPE I SITE-SPECIFIC DEOXYRIBONUCLEASE PROTEIN SUBUNIT M AND R"/>
    <property type="match status" value="1"/>
</dbReference>
<dbReference type="SMART" id="SM00487">
    <property type="entry name" value="DEXDc"/>
    <property type="match status" value="1"/>
</dbReference>
<comment type="caution">
    <text evidence="12">The sequence shown here is derived from an EMBL/GenBank/DDBJ whole genome shotgun (WGS) entry which is preliminary data.</text>
</comment>
<evidence type="ECO:0000256" key="9">
    <source>
        <dbReference type="ARBA" id="ARBA00023125"/>
    </source>
</evidence>
<reference evidence="12 13" key="1">
    <citation type="submission" date="2013-08" db="EMBL/GenBank/DDBJ databases">
        <authorList>
            <person name="Weinstock G."/>
            <person name="Sodergren E."/>
            <person name="Wylie T."/>
            <person name="Fulton L."/>
            <person name="Fulton R."/>
            <person name="Fronick C."/>
            <person name="O'Laughlin M."/>
            <person name="Godfrey J."/>
            <person name="Miner T."/>
            <person name="Herter B."/>
            <person name="Appelbaum E."/>
            <person name="Cordes M."/>
            <person name="Lek S."/>
            <person name="Wollam A."/>
            <person name="Pepin K.H."/>
            <person name="Palsikar V.B."/>
            <person name="Mitreva M."/>
            <person name="Wilson R.K."/>
        </authorList>
    </citation>
    <scope>NUCLEOTIDE SEQUENCE [LARGE SCALE GENOMIC DNA]</scope>
    <source>
        <strain evidence="12 13">ATCC BAA-474</strain>
    </source>
</reference>
<keyword evidence="13" id="KW-1185">Reference proteome</keyword>
<evidence type="ECO:0000313" key="13">
    <source>
        <dbReference type="Proteomes" id="UP000017081"/>
    </source>
</evidence>
<dbReference type="AlphaFoldDB" id="U7VF44"/>
<comment type="catalytic activity">
    <reaction evidence="1 10">
        <text>Endonucleolytic cleavage of DNA to give random double-stranded fragments with terminal 5'-phosphates, ATP is simultaneously hydrolyzed.</text>
        <dbReference type="EC" id="3.1.21.3"/>
    </reaction>
</comment>
<dbReference type="Pfam" id="PF18766">
    <property type="entry name" value="SWI2_SNF2"/>
    <property type="match status" value="1"/>
</dbReference>
<dbReference type="InterPro" id="IPR007409">
    <property type="entry name" value="Restrct_endonuc_type1_HsdR_N"/>
</dbReference>
<dbReference type="PANTHER" id="PTHR30195:SF15">
    <property type="entry name" value="TYPE I RESTRICTION ENZYME HINDI ENDONUCLEASE SUBUNIT"/>
    <property type="match status" value="1"/>
</dbReference>
<evidence type="ECO:0000256" key="5">
    <source>
        <dbReference type="ARBA" id="ARBA00022747"/>
    </source>
</evidence>
<dbReference type="InterPro" id="IPR055180">
    <property type="entry name" value="HsdR_RecA-like_helicase_dom_2"/>
</dbReference>
<dbReference type="PATRIC" id="fig|1319815.3.peg.415"/>
<evidence type="ECO:0000256" key="3">
    <source>
        <dbReference type="ARBA" id="ARBA00022722"/>
    </source>
</evidence>
<evidence type="ECO:0000256" key="2">
    <source>
        <dbReference type="ARBA" id="ARBA00008598"/>
    </source>
</evidence>
<organism evidence="12 13">
    <name type="scientific">Cetobacterium somerae ATCC BAA-474</name>
    <dbReference type="NCBI Taxonomy" id="1319815"/>
    <lineage>
        <taxon>Bacteria</taxon>
        <taxon>Fusobacteriati</taxon>
        <taxon>Fusobacteriota</taxon>
        <taxon>Fusobacteriia</taxon>
        <taxon>Fusobacteriales</taxon>
        <taxon>Fusobacteriaceae</taxon>
        <taxon>Cetobacterium</taxon>
    </lineage>
</organism>
<gene>
    <name evidence="12" type="ORF">HMPREF0202_00431</name>
</gene>
<evidence type="ECO:0000256" key="8">
    <source>
        <dbReference type="ARBA" id="ARBA00022840"/>
    </source>
</evidence>
<accession>U7VF44</accession>
<name>U7VF44_9FUSO</name>
<evidence type="ECO:0000256" key="10">
    <source>
        <dbReference type="RuleBase" id="RU364115"/>
    </source>
</evidence>
<keyword evidence="7 10" id="KW-0378">Hydrolase</keyword>
<dbReference type="GO" id="GO:0005524">
    <property type="term" value="F:ATP binding"/>
    <property type="evidence" value="ECO:0007669"/>
    <property type="project" value="UniProtKB-KW"/>
</dbReference>
<dbReference type="Gene3D" id="3.40.50.300">
    <property type="entry name" value="P-loop containing nucleotide triphosphate hydrolases"/>
    <property type="match status" value="2"/>
</dbReference>
<dbReference type="PROSITE" id="PS51192">
    <property type="entry name" value="HELICASE_ATP_BIND_1"/>
    <property type="match status" value="1"/>
</dbReference>
<evidence type="ECO:0000259" key="11">
    <source>
        <dbReference type="PROSITE" id="PS51192"/>
    </source>
</evidence>
<evidence type="ECO:0000313" key="12">
    <source>
        <dbReference type="EMBL" id="ERT69739.1"/>
    </source>
</evidence>
<dbReference type="Gene3D" id="3.90.1570.50">
    <property type="match status" value="1"/>
</dbReference>
<comment type="function">
    <text evidence="10">Subunit R is required for both nuclease and ATPase activities, but not for modification.</text>
</comment>
<dbReference type="GO" id="GO:0009307">
    <property type="term" value="P:DNA restriction-modification system"/>
    <property type="evidence" value="ECO:0007669"/>
    <property type="project" value="UniProtKB-KW"/>
</dbReference>
<dbReference type="HOGENOM" id="CLU_005762_0_1_0"/>
<dbReference type="InterPro" id="IPR021810">
    <property type="entry name" value="T1RH-like_C"/>
</dbReference>
<dbReference type="SUPFAM" id="SSF52540">
    <property type="entry name" value="P-loop containing nucleoside triphosphate hydrolases"/>
    <property type="match status" value="1"/>
</dbReference>
<dbReference type="CDD" id="cd18030">
    <property type="entry name" value="DEXHc_RE_I_HsdR"/>
    <property type="match status" value="1"/>
</dbReference>
<keyword evidence="5 10" id="KW-0680">Restriction system</keyword>
<sequence>MDTREIKTQKDVINLLKNMGYTYISPEDINKYKDREKDIILKKILKESLSRINTFIYRGEEFKFSERNINSAIDKIESIDGDSKVIINENIHRSLNLGESFKEEEQTGVGQSFSMKYIDFKNIENNVFHVTEEFIVQRVNQDEREKTRRPDLVLFVNGIPLGVIELKSALVSIKEGISQMIRNQGKDEIPDLFKYSQILLAGNASSYRYGTTETPEKFWSIWKEEDKKFEVPPVGNRSITEIDKGVFSFFEKNRFLEIIRNYIIYDKNVKKVARYQQYFAIKEILKKIKTFDNENKRGGGLIWHTQGSGKSLTMVMLAMAIKREVSGAKIVVVTDRKELDKQISKTFAHCDFGDVSNAESGRDLLLKIKQGKTMITTIINKFVTVRREKEEIKDNNVFLLVDEAHRSQSSDLHAAMKKVFPKGCYLGFTGTPLLKSEKSSFQKFGGLIHAYKIDEAVKDKAVLPLLYEGRLVDQWINDEKGMERKFELICKGLNEEQKKSLEEKWARFQKVASSEKRLEVIAMDINEHFKNNFKNTGFKGMIIAERKYPAVKYHEIFEEYGDVKTAFILSKEDTREGHEVVDGENKNYVAKKIAEKVKEFGSYEAYESWAIDEFLNGDEIDILIVADKLITGFDAPKAAVLYIDKQMKEHKLLQAIARVNRLATGKEFGYVLDYRGLLGNLDQALTSYTSLDGFDEDDLIGTVIDIKNEIAKIKTNYSHLTDLFKSVKNKDFEDFCVFLEDEKLREKFYLLFKEFSKSLKLVMGSEKTYEIISDEEMTKYKKDAAFYNKLRKAVRLRYYEDIDFGEYEGQMQKLLDTYISSGETNQLTKLMNIFHEDFDKEVSRLGGSRAKADTIRNALTKTIVEKREDNPVFYDSLVQKINKILEEYKNKRISEDEYLSSIKEIRTLLANEESSLQNSYPEELKNSGLGKALYDNVGEVFLESLNNKEKLVEFVVECTELLLKKSKKPDWETNVDVHNEIELEIEDKLWELQNSENVKFEIEESAEIIMSIGKSRLGKKG</sequence>
<dbReference type="InterPro" id="IPR004473">
    <property type="entry name" value="Restrct_endonuc_typeI_HsdR"/>
</dbReference>
<keyword evidence="8 10" id="KW-0067">ATP-binding</keyword>
<dbReference type="CDD" id="cd18800">
    <property type="entry name" value="SF2_C_EcoR124I-like"/>
    <property type="match status" value="1"/>
</dbReference>
<keyword evidence="4 10" id="KW-0547">Nucleotide-binding</keyword>
<dbReference type="GO" id="GO:0003677">
    <property type="term" value="F:DNA binding"/>
    <property type="evidence" value="ECO:0007669"/>
    <property type="project" value="UniProtKB-KW"/>
</dbReference>
<evidence type="ECO:0000256" key="4">
    <source>
        <dbReference type="ARBA" id="ARBA00022741"/>
    </source>
</evidence>
<dbReference type="eggNOG" id="COG0610">
    <property type="taxonomic scope" value="Bacteria"/>
</dbReference>
<dbReference type="Pfam" id="PF04313">
    <property type="entry name" value="HSDR_N"/>
    <property type="match status" value="1"/>
</dbReference>
<dbReference type="InterPro" id="IPR027417">
    <property type="entry name" value="P-loop_NTPase"/>
</dbReference>
<dbReference type="CDD" id="cd22332">
    <property type="entry name" value="HsdR_N"/>
    <property type="match status" value="1"/>
</dbReference>
<dbReference type="InterPro" id="IPR051268">
    <property type="entry name" value="Type-I_R_enzyme_R_subunit"/>
</dbReference>
<evidence type="ECO:0000256" key="6">
    <source>
        <dbReference type="ARBA" id="ARBA00022759"/>
    </source>
</evidence>